<name>A0A1P9WX56_9BACT</name>
<evidence type="ECO:0000313" key="7">
    <source>
        <dbReference type="Proteomes" id="UP000187941"/>
    </source>
</evidence>
<dbReference type="SUPFAM" id="SSF55060">
    <property type="entry name" value="GHMP Kinase, C-terminal domain"/>
    <property type="match status" value="1"/>
</dbReference>
<dbReference type="InterPro" id="IPR006204">
    <property type="entry name" value="GHMP_kinase_N_dom"/>
</dbReference>
<dbReference type="GO" id="GO:0005524">
    <property type="term" value="F:ATP binding"/>
    <property type="evidence" value="ECO:0007669"/>
    <property type="project" value="UniProtKB-KW"/>
</dbReference>
<dbReference type="Pfam" id="PF08544">
    <property type="entry name" value="GHMP_kinases_C"/>
    <property type="match status" value="1"/>
</dbReference>
<evidence type="ECO:0000256" key="2">
    <source>
        <dbReference type="ARBA" id="ARBA00022777"/>
    </source>
</evidence>
<reference evidence="6 7" key="1">
    <citation type="submission" date="2016-01" db="EMBL/GenBank/DDBJ databases">
        <authorList>
            <person name="Oliw E.H."/>
        </authorList>
    </citation>
    <scope>NUCLEOTIDE SEQUENCE [LARGE SCALE GENOMIC DNA]</scope>
    <source>
        <strain evidence="6 7">DY10</strain>
    </source>
</reference>
<dbReference type="OrthoDB" id="929609at2"/>
<dbReference type="Gene3D" id="3.30.230.120">
    <property type="match status" value="1"/>
</dbReference>
<dbReference type="InterPro" id="IPR013750">
    <property type="entry name" value="GHMP_kinase_C_dom"/>
</dbReference>
<keyword evidence="7" id="KW-1185">Reference proteome</keyword>
<dbReference type="InterPro" id="IPR053034">
    <property type="entry name" value="Glucuronokinase-like"/>
</dbReference>
<keyword evidence="3" id="KW-0067">ATP-binding</keyword>
<keyword evidence="2 6" id="KW-0418">Kinase</keyword>
<dbReference type="PRINTS" id="PR00959">
    <property type="entry name" value="MEVGALKINASE"/>
</dbReference>
<feature type="domain" description="GHMP kinase C-terminal" evidence="5">
    <location>
        <begin position="247"/>
        <end position="310"/>
    </location>
</feature>
<dbReference type="PANTHER" id="PTHR38710:SF1">
    <property type="entry name" value="WITH PUTATIVE URIDYL PYROPHOSPHORYLASE-RELATED"/>
    <property type="match status" value="1"/>
</dbReference>
<evidence type="ECO:0000259" key="4">
    <source>
        <dbReference type="Pfam" id="PF00288"/>
    </source>
</evidence>
<protein>
    <submittedName>
        <fullName evidence="6">GHMP kinase</fullName>
    </submittedName>
</protein>
<keyword evidence="1" id="KW-0547">Nucleotide-binding</keyword>
<dbReference type="Pfam" id="PF00288">
    <property type="entry name" value="GHMP_kinases_N"/>
    <property type="match status" value="1"/>
</dbReference>
<keyword evidence="2 6" id="KW-0808">Transferase</keyword>
<evidence type="ECO:0000259" key="5">
    <source>
        <dbReference type="Pfam" id="PF08544"/>
    </source>
</evidence>
<feature type="domain" description="GHMP kinase N-terminal" evidence="4">
    <location>
        <begin position="84"/>
        <end position="171"/>
    </location>
</feature>
<evidence type="ECO:0000313" key="6">
    <source>
        <dbReference type="EMBL" id="AQG79940.1"/>
    </source>
</evidence>
<evidence type="ECO:0000256" key="3">
    <source>
        <dbReference type="ARBA" id="ARBA00022840"/>
    </source>
</evidence>
<dbReference type="SUPFAM" id="SSF54211">
    <property type="entry name" value="Ribosomal protein S5 domain 2-like"/>
    <property type="match status" value="1"/>
</dbReference>
<dbReference type="PANTHER" id="PTHR38710">
    <property type="entry name" value="WITH PUTATIVE URIDYL PYROPHOSPHORYLASE-RELATED"/>
    <property type="match status" value="1"/>
</dbReference>
<dbReference type="InterPro" id="IPR036554">
    <property type="entry name" value="GHMP_kinase_C_sf"/>
</dbReference>
<dbReference type="KEGG" id="smon:AWR27_11760"/>
<dbReference type="RefSeq" id="WP_077131371.1">
    <property type="nucleotide sequence ID" value="NZ_CP014263.1"/>
</dbReference>
<dbReference type="EMBL" id="CP014263">
    <property type="protein sequence ID" value="AQG79940.1"/>
    <property type="molecule type" value="Genomic_DNA"/>
</dbReference>
<organism evidence="6 7">
    <name type="scientific">Spirosoma montaniterrae</name>
    <dbReference type="NCBI Taxonomy" id="1178516"/>
    <lineage>
        <taxon>Bacteria</taxon>
        <taxon>Pseudomonadati</taxon>
        <taxon>Bacteroidota</taxon>
        <taxon>Cytophagia</taxon>
        <taxon>Cytophagales</taxon>
        <taxon>Cytophagaceae</taxon>
        <taxon>Spirosoma</taxon>
    </lineage>
</organism>
<proteinExistence type="predicted"/>
<dbReference type="AlphaFoldDB" id="A0A1P9WX56"/>
<gene>
    <name evidence="6" type="ORF">AWR27_11760</name>
</gene>
<dbReference type="Proteomes" id="UP000187941">
    <property type="component" value="Chromosome"/>
</dbReference>
<accession>A0A1P9WX56</accession>
<dbReference type="STRING" id="1178516.AWR27_11760"/>
<dbReference type="GO" id="GO:0016301">
    <property type="term" value="F:kinase activity"/>
    <property type="evidence" value="ECO:0007669"/>
    <property type="project" value="UniProtKB-KW"/>
</dbReference>
<sequence>MLIETRAYARAGLFGNPSDGFFGKTIAISVRNFGASVTLYPSPELTIEPQVQDTNVFRSLHHLRDSVGMLGYHGGVPLLKASIKKFAEYCDKEGIRLPNQNFSIRYSTSIPRQVGLSGSSAIIVATFRALMQFYNVEIPQPILPNLILATETDELGIAAGLQDRVIQCYEGCVYMNFDRPIMEQQGHGDYEPLDPHLLPKLYIAYNTDLGKQSGRVHNDVRARWLQGEPLVLDTMNAIADVARQGRDALLRRDNDALNDLVNQNFDLRSRIYAISDRNRSLIELARACGASASFTGSGGSIIGLYRDDAMLNRLFVELRKINARVIKPYVL</sequence>
<dbReference type="InterPro" id="IPR020568">
    <property type="entry name" value="Ribosomal_Su5_D2-typ_SF"/>
</dbReference>
<evidence type="ECO:0000256" key="1">
    <source>
        <dbReference type="ARBA" id="ARBA00022741"/>
    </source>
</evidence>